<accession>W9RET0</accession>
<dbReference type="STRING" id="981085.W9RET0"/>
<dbReference type="InterPro" id="IPR036869">
    <property type="entry name" value="J_dom_sf"/>
</dbReference>
<dbReference type="Pfam" id="PF11926">
    <property type="entry name" value="DUF3444"/>
    <property type="match status" value="2"/>
</dbReference>
<feature type="compositionally biased region" description="Basic and acidic residues" evidence="1">
    <location>
        <begin position="785"/>
        <end position="798"/>
    </location>
</feature>
<dbReference type="Proteomes" id="UP000030645">
    <property type="component" value="Unassembled WGS sequence"/>
</dbReference>
<evidence type="ECO:0000256" key="1">
    <source>
        <dbReference type="SAM" id="MobiDB-lite"/>
    </source>
</evidence>
<feature type="compositionally biased region" description="Basic and acidic residues" evidence="1">
    <location>
        <begin position="886"/>
        <end position="902"/>
    </location>
</feature>
<dbReference type="KEGG" id="mnt:21393511"/>
<dbReference type="eggNOG" id="ENOG502QS8C">
    <property type="taxonomic scope" value="Eukaryota"/>
</dbReference>
<feature type="compositionally biased region" description="Basic and acidic residues" evidence="1">
    <location>
        <begin position="320"/>
        <end position="330"/>
    </location>
</feature>
<dbReference type="PROSITE" id="PS50076">
    <property type="entry name" value="DNAJ_2"/>
    <property type="match status" value="1"/>
</dbReference>
<reference evidence="4" key="1">
    <citation type="submission" date="2013-01" db="EMBL/GenBank/DDBJ databases">
        <title>Draft Genome Sequence of a Mulberry Tree, Morus notabilis C.K. Schneid.</title>
        <authorList>
            <person name="He N."/>
            <person name="Zhao S."/>
        </authorList>
    </citation>
    <scope>NUCLEOTIDE SEQUENCE</scope>
</reference>
<dbReference type="Pfam" id="PF00226">
    <property type="entry name" value="DnaJ"/>
    <property type="match status" value="1"/>
</dbReference>
<dbReference type="InterPro" id="IPR024593">
    <property type="entry name" value="DUF3444"/>
</dbReference>
<dbReference type="OrthoDB" id="10250354at2759"/>
<feature type="compositionally biased region" description="Basic and acidic residues" evidence="1">
    <location>
        <begin position="345"/>
        <end position="356"/>
    </location>
</feature>
<organism evidence="3 4">
    <name type="scientific">Morus notabilis</name>
    <dbReference type="NCBI Taxonomy" id="981085"/>
    <lineage>
        <taxon>Eukaryota</taxon>
        <taxon>Viridiplantae</taxon>
        <taxon>Streptophyta</taxon>
        <taxon>Embryophyta</taxon>
        <taxon>Tracheophyta</taxon>
        <taxon>Spermatophyta</taxon>
        <taxon>Magnoliopsida</taxon>
        <taxon>eudicotyledons</taxon>
        <taxon>Gunneridae</taxon>
        <taxon>Pentapetalae</taxon>
        <taxon>rosids</taxon>
        <taxon>fabids</taxon>
        <taxon>Rosales</taxon>
        <taxon>Moraceae</taxon>
        <taxon>Moreae</taxon>
        <taxon>Morus</taxon>
    </lineage>
</organism>
<feature type="compositionally biased region" description="Polar residues" evidence="1">
    <location>
        <begin position="247"/>
        <end position="275"/>
    </location>
</feature>
<feature type="domain" description="J" evidence="2">
    <location>
        <begin position="67"/>
        <end position="131"/>
    </location>
</feature>
<dbReference type="CDD" id="cd06257">
    <property type="entry name" value="DnaJ"/>
    <property type="match status" value="1"/>
</dbReference>
<keyword evidence="4" id="KW-1185">Reference proteome</keyword>
<protein>
    <submittedName>
        <fullName evidence="3">J domain-containing protein</fullName>
    </submittedName>
</protein>
<evidence type="ECO:0000313" key="3">
    <source>
        <dbReference type="EMBL" id="EXB67644.1"/>
    </source>
</evidence>
<name>W9RET0_9ROSA</name>
<evidence type="ECO:0000259" key="2">
    <source>
        <dbReference type="PROSITE" id="PS50076"/>
    </source>
</evidence>
<feature type="compositionally biased region" description="Low complexity" evidence="1">
    <location>
        <begin position="907"/>
        <end position="920"/>
    </location>
</feature>
<dbReference type="AlphaFoldDB" id="W9RET0"/>
<proteinExistence type="predicted"/>
<dbReference type="Gene3D" id="1.10.287.110">
    <property type="entry name" value="DnaJ domain"/>
    <property type="match status" value="1"/>
</dbReference>
<gene>
    <name evidence="3" type="ORF">L484_010210</name>
</gene>
<feature type="compositionally biased region" description="Polar residues" evidence="1">
    <location>
        <begin position="758"/>
        <end position="767"/>
    </location>
</feature>
<evidence type="ECO:0000313" key="4">
    <source>
        <dbReference type="Proteomes" id="UP000030645"/>
    </source>
</evidence>
<feature type="compositionally biased region" description="Basic and acidic residues" evidence="1">
    <location>
        <begin position="857"/>
        <end position="878"/>
    </location>
</feature>
<feature type="region of interest" description="Disordered" evidence="1">
    <location>
        <begin position="233"/>
        <end position="523"/>
    </location>
</feature>
<sequence length="1164" mass="129533">MECNKEEAFRAMQLAEKKMQAHDFSGAQKIGQKAQRLFPDLENISQLLMVCEVHCSAQVKIGGTEMDWYRILQTEQTVDAVTIKKQYRKLALLLHPDKNKFAGAEAAFKLIGEANRVLSDQPNRSGYDMRYRALVKTASSRPSRHQPKGNSFAQKQHSAVNNFQNHPCPQSTGWYWHQQAQSQTFWTCCSSCNTRYQYYRDCVNKTLMCQSCYKSFVALDWGISGPGSFWGQFPHVQETPNQGPPNVASQGSNVKSSVERSSNTFGGSQPMSKTGSESKMEETPNQGPPNVASQGCNGKSSVERSSNTFGGSQPMSKTGSESKMEERDNGDVPVPKQGVGMPYHDSVKSKKPDSSKKLIRKRGRKLTVESSESYMTESEDDVREDNVADSSAANEGHPRRRSSRQKQNVSYKYNLSDDDDFVSPPKRSWVSNSSDVSKESTRNSSEKGGIANDDLPAQAEFSSVPLEESSTIKKNRARKSEVKGKEADIFDHPGQKSKTNDDSELKSNEAAVPESFSSPDPEFNDFDKGKAESCFAVNQTWAIYDAVDCMPRFYARIKKVFFPEFKLKITWLEANPDNKVEIDWCDKELPVACGKYVLGDTQMADHNMFSHQMHCIKGSGRNTFVVYPMKGETWALFQNWGINWSTEPQKHQPFKFDFVEVLSDFVEDAGVHVAYLGRLKGFVSVFQQTEQHGIFSFQIPPNEMYRFSHRVPSFRLSGEEREGIPKGSYELDPASLPPSLFESGDDNDAKMDGGSINAGINVSCPKSQKSEAEDASGFEGISASGKHERSSLKKETSLPRKSPRKSNSNGQTGGSQGVAVDSGKNDLSNGNVPLSKRRASVCQADEEGINTPKKQGRNHESEAFKLRRSPRDVSKQKSEANGNRLTNEEVSSRQTHSQKDENSDFCSHTTSSSAAKTSSSVKDPSTKISAKSPAVEPSITPNCNVPQAECFDFTEQRSKEKFKVGQIWALRTDEDAKLLAYALVKRIQSTPELRVHVGLLDPCSPPKDTSHPVCCGIFKFRNKETKVFSLSSFSHCLNAKPMGLNVYEIYPRKGEIWALHKSRNGDLTSPSPNKGKCDIVEVLEDNDQSTTVVLLFRVSGFKSMFKAPRIQRSKTGVLDIPRAEVARFLHQIPAFQHTGESDSRLDGCWELDPSSIPVSIVCLD</sequence>
<dbReference type="PANTHER" id="PTHR45089:SF42">
    <property type="entry name" value="J DOMAIN-CONTAINING PROTEIN"/>
    <property type="match status" value="1"/>
</dbReference>
<feature type="compositionally biased region" description="Polar residues" evidence="1">
    <location>
        <begin position="291"/>
        <end position="319"/>
    </location>
</feature>
<feature type="compositionally biased region" description="Basic and acidic residues" evidence="1">
    <location>
        <begin position="436"/>
        <end position="445"/>
    </location>
</feature>
<dbReference type="PRINTS" id="PR00625">
    <property type="entry name" value="JDOMAIN"/>
</dbReference>
<dbReference type="SMART" id="SM00271">
    <property type="entry name" value="DnaJ"/>
    <property type="match status" value="1"/>
</dbReference>
<feature type="compositionally biased region" description="Basic and acidic residues" evidence="1">
    <location>
        <begin position="478"/>
        <end position="507"/>
    </location>
</feature>
<dbReference type="PANTHER" id="PTHR45089">
    <property type="entry name" value="DNAJ HEAT SHOCK AMINO-TERMINAL DOMAIN PROTEIN-RELATED"/>
    <property type="match status" value="1"/>
</dbReference>
<feature type="region of interest" description="Disordered" evidence="1">
    <location>
        <begin position="718"/>
        <end position="940"/>
    </location>
</feature>
<dbReference type="SUPFAM" id="SSF46565">
    <property type="entry name" value="Chaperone J-domain"/>
    <property type="match status" value="1"/>
</dbReference>
<dbReference type="EMBL" id="KE344566">
    <property type="protein sequence ID" value="EXB67644.1"/>
    <property type="molecule type" value="Genomic_DNA"/>
</dbReference>
<dbReference type="InterPro" id="IPR001623">
    <property type="entry name" value="DnaJ_domain"/>
</dbReference>